<evidence type="ECO:0000256" key="1">
    <source>
        <dbReference type="ARBA" id="ARBA00022691"/>
    </source>
</evidence>
<dbReference type="Pfam" id="PF18389">
    <property type="entry name" value="TrmO_C"/>
    <property type="match status" value="1"/>
</dbReference>
<dbReference type="RefSeq" id="WP_089072718.1">
    <property type="nucleotide sequence ID" value="NZ_CBCSAM010000015.1"/>
</dbReference>
<protein>
    <submittedName>
        <fullName evidence="4">tRNA (N6-threonylcarbamoyladenosine(37)-N6)-methyltransferase TrmO</fullName>
    </submittedName>
</protein>
<dbReference type="GO" id="GO:0008168">
    <property type="term" value="F:methyltransferase activity"/>
    <property type="evidence" value="ECO:0007669"/>
    <property type="project" value="UniProtKB-KW"/>
</dbReference>
<keyword evidence="4" id="KW-0489">Methyltransferase</keyword>
<dbReference type="EMBL" id="CP022355">
    <property type="protein sequence ID" value="ASK77808.1"/>
    <property type="molecule type" value="Genomic_DNA"/>
</dbReference>
<comment type="similarity">
    <text evidence="2">Belongs to the tRNA methyltransferase O family.</text>
</comment>
<evidence type="ECO:0000259" key="3">
    <source>
        <dbReference type="PROSITE" id="PS51668"/>
    </source>
</evidence>
<feature type="domain" description="TsaA-like" evidence="3">
    <location>
        <begin position="4"/>
        <end position="144"/>
    </location>
</feature>
<name>A0A220VBN6_9GAMM</name>
<dbReference type="OrthoDB" id="9804309at2"/>
<dbReference type="GO" id="GO:0032259">
    <property type="term" value="P:methylation"/>
    <property type="evidence" value="ECO:0007669"/>
    <property type="project" value="UniProtKB-KW"/>
</dbReference>
<dbReference type="InterPro" id="IPR041369">
    <property type="entry name" value="TrmO_C"/>
</dbReference>
<keyword evidence="4" id="KW-0808">Transferase</keyword>
<dbReference type="InterPro" id="IPR036413">
    <property type="entry name" value="YaeB-like_sf"/>
</dbReference>
<dbReference type="InterPro" id="IPR036414">
    <property type="entry name" value="YaeB_N_sf"/>
</dbReference>
<keyword evidence="1" id="KW-0949">S-adenosyl-L-methionine</keyword>
<organism evidence="4 5">
    <name type="scientific">Paraphotobacterium marinum</name>
    <dbReference type="NCBI Taxonomy" id="1755811"/>
    <lineage>
        <taxon>Bacteria</taxon>
        <taxon>Pseudomonadati</taxon>
        <taxon>Pseudomonadota</taxon>
        <taxon>Gammaproteobacteria</taxon>
        <taxon>Vibrionales</taxon>
        <taxon>Vibrionaceae</taxon>
        <taxon>Paraphotobacterium</taxon>
    </lineage>
</organism>
<dbReference type="SUPFAM" id="SSF118196">
    <property type="entry name" value="YaeB-like"/>
    <property type="match status" value="1"/>
</dbReference>
<dbReference type="InterPro" id="IPR040372">
    <property type="entry name" value="YaeB-like"/>
</dbReference>
<proteinExistence type="inferred from homology"/>
<dbReference type="PANTHER" id="PTHR12818:SF0">
    <property type="entry name" value="TRNA (ADENINE(37)-N6)-METHYLTRANSFERASE"/>
    <property type="match status" value="1"/>
</dbReference>
<dbReference type="CDD" id="cd09281">
    <property type="entry name" value="UPF0066"/>
    <property type="match status" value="1"/>
</dbReference>
<dbReference type="InterPro" id="IPR023370">
    <property type="entry name" value="TrmO-like_N"/>
</dbReference>
<dbReference type="Gene3D" id="3.30.2310.10">
    <property type="entry name" value="YaeB-like"/>
    <property type="match status" value="1"/>
</dbReference>
<accession>A0A220VBN6</accession>
<reference evidence="4 5" key="1">
    <citation type="journal article" date="2016" name="Int. J. Syst. Evol. Microbiol.">
        <title>Paraphotobacterium marinum gen. nov., sp. nov., a member of the family Vibrionaceae, isolated from surface seawater.</title>
        <authorList>
            <person name="Huang Z."/>
            <person name="Dong C."/>
            <person name="Shao Z."/>
        </authorList>
    </citation>
    <scope>NUCLEOTIDE SEQUENCE [LARGE SCALE GENOMIC DNA]</scope>
    <source>
        <strain evidence="4 5">NSCS20N07D</strain>
    </source>
</reference>
<dbReference type="PROSITE" id="PS01318">
    <property type="entry name" value="TSAA_1"/>
    <property type="match status" value="1"/>
</dbReference>
<dbReference type="PANTHER" id="PTHR12818">
    <property type="entry name" value="TRNA (ADENINE(37)-N6)-METHYLTRANSFERASE"/>
    <property type="match status" value="1"/>
</dbReference>
<evidence type="ECO:0000313" key="5">
    <source>
        <dbReference type="Proteomes" id="UP000242175"/>
    </source>
</evidence>
<dbReference type="InterPro" id="IPR023368">
    <property type="entry name" value="UPF0066_cons_site"/>
</dbReference>
<dbReference type="AlphaFoldDB" id="A0A220VBN6"/>
<dbReference type="Pfam" id="PF01980">
    <property type="entry name" value="TrmO_N"/>
    <property type="match status" value="1"/>
</dbReference>
<dbReference type="Proteomes" id="UP000242175">
    <property type="component" value="Chromosome large"/>
</dbReference>
<sequence>MYTVEPIGRIISPFKEKFATPRQPGLLTSVQSQIILNTNFSKNAVRDLDKFSHLWILFLFSECINKKKKELIRPPRLGGNKKTGVFATRSNFRPNNIGLSSVILNKVEINKNNVSIFVQGADLIDNTPIIDIKPYIKYSDSHEDAISGYAQEAPLRKKVFFFKNAWNKQIPKNHKELIQEILSYDPRPGYKRDDNKEYHVKILHYDIGFYVLKSEIFISKIILLI</sequence>
<dbReference type="KEGG" id="pmai:CF386_01335"/>
<evidence type="ECO:0000313" key="4">
    <source>
        <dbReference type="EMBL" id="ASK77808.1"/>
    </source>
</evidence>
<keyword evidence="5" id="KW-1185">Reference proteome</keyword>
<dbReference type="PROSITE" id="PS51668">
    <property type="entry name" value="TSAA_2"/>
    <property type="match status" value="1"/>
</dbReference>
<evidence type="ECO:0000256" key="2">
    <source>
        <dbReference type="ARBA" id="ARBA00033753"/>
    </source>
</evidence>
<gene>
    <name evidence="4" type="primary">tsaA</name>
    <name evidence="4" type="ORF">CF386_01335</name>
</gene>
<dbReference type="NCBIfam" id="TIGR00104">
    <property type="entry name" value="tRNA_TsaA"/>
    <property type="match status" value="1"/>
</dbReference>
<dbReference type="Gene3D" id="2.40.30.70">
    <property type="entry name" value="YaeB-like"/>
    <property type="match status" value="1"/>
</dbReference>